<protein>
    <submittedName>
        <fullName evidence="1">Uncharacterized protein</fullName>
    </submittedName>
</protein>
<organism evidence="1">
    <name type="scientific">Anguilla anguilla</name>
    <name type="common">European freshwater eel</name>
    <name type="synonym">Muraena anguilla</name>
    <dbReference type="NCBI Taxonomy" id="7936"/>
    <lineage>
        <taxon>Eukaryota</taxon>
        <taxon>Metazoa</taxon>
        <taxon>Chordata</taxon>
        <taxon>Craniata</taxon>
        <taxon>Vertebrata</taxon>
        <taxon>Euteleostomi</taxon>
        <taxon>Actinopterygii</taxon>
        <taxon>Neopterygii</taxon>
        <taxon>Teleostei</taxon>
        <taxon>Anguilliformes</taxon>
        <taxon>Anguillidae</taxon>
        <taxon>Anguilla</taxon>
    </lineage>
</organism>
<dbReference type="AlphaFoldDB" id="A0A0E9RQT5"/>
<evidence type="ECO:0000313" key="1">
    <source>
        <dbReference type="EMBL" id="JAH31182.1"/>
    </source>
</evidence>
<sequence>MNKFLGNSIFNFIRTKMTNKYLISW</sequence>
<reference evidence="1" key="2">
    <citation type="journal article" date="2015" name="Fish Shellfish Immunol.">
        <title>Early steps in the European eel (Anguilla anguilla)-Vibrio vulnificus interaction in the gills: Role of the RtxA13 toxin.</title>
        <authorList>
            <person name="Callol A."/>
            <person name="Pajuelo D."/>
            <person name="Ebbesson L."/>
            <person name="Teles M."/>
            <person name="MacKenzie S."/>
            <person name="Amaro C."/>
        </authorList>
    </citation>
    <scope>NUCLEOTIDE SEQUENCE</scope>
</reference>
<accession>A0A0E9RQT5</accession>
<dbReference type="EMBL" id="GBXM01077395">
    <property type="protein sequence ID" value="JAH31182.1"/>
    <property type="molecule type" value="Transcribed_RNA"/>
</dbReference>
<name>A0A0E9RQT5_ANGAN</name>
<proteinExistence type="predicted"/>
<dbReference type="EMBL" id="GBXM01072021">
    <property type="protein sequence ID" value="JAH36556.1"/>
    <property type="molecule type" value="Transcribed_RNA"/>
</dbReference>
<reference evidence="1" key="1">
    <citation type="submission" date="2014-11" db="EMBL/GenBank/DDBJ databases">
        <authorList>
            <person name="Amaro Gonzalez C."/>
        </authorList>
    </citation>
    <scope>NUCLEOTIDE SEQUENCE</scope>
</reference>